<accession>A0AA40AU02</accession>
<evidence type="ECO:0000256" key="4">
    <source>
        <dbReference type="ARBA" id="ARBA00022723"/>
    </source>
</evidence>
<dbReference type="RefSeq" id="XP_060297841.1">
    <property type="nucleotide sequence ID" value="XM_060447633.1"/>
</dbReference>
<dbReference type="InterPro" id="IPR002867">
    <property type="entry name" value="IBR_dom"/>
</dbReference>
<feature type="domain" description="RING-type" evidence="10">
    <location>
        <begin position="110"/>
        <end position="310"/>
    </location>
</feature>
<evidence type="ECO:0000259" key="10">
    <source>
        <dbReference type="PROSITE" id="PS51873"/>
    </source>
</evidence>
<dbReference type="PROSITE" id="PS51873">
    <property type="entry name" value="TRIAD"/>
    <property type="match status" value="1"/>
</dbReference>
<evidence type="ECO:0000256" key="3">
    <source>
        <dbReference type="ARBA" id="ARBA00022679"/>
    </source>
</evidence>
<dbReference type="SMART" id="SM00647">
    <property type="entry name" value="IBR"/>
    <property type="match status" value="2"/>
</dbReference>
<evidence type="ECO:0000256" key="5">
    <source>
        <dbReference type="ARBA" id="ARBA00022737"/>
    </source>
</evidence>
<dbReference type="SUPFAM" id="SSF57850">
    <property type="entry name" value="RING/U-box"/>
    <property type="match status" value="1"/>
</dbReference>
<gene>
    <name evidence="11" type="ORF">B0T26DRAFT_850151</name>
</gene>
<dbReference type="AlphaFoldDB" id="A0AA40AU02"/>
<keyword evidence="12" id="KW-1185">Reference proteome</keyword>
<dbReference type="EC" id="2.3.2.31" evidence="2"/>
<organism evidence="11 12">
    <name type="scientific">Lasiosphaeria miniovina</name>
    <dbReference type="NCBI Taxonomy" id="1954250"/>
    <lineage>
        <taxon>Eukaryota</taxon>
        <taxon>Fungi</taxon>
        <taxon>Dikarya</taxon>
        <taxon>Ascomycota</taxon>
        <taxon>Pezizomycotina</taxon>
        <taxon>Sordariomycetes</taxon>
        <taxon>Sordariomycetidae</taxon>
        <taxon>Sordariales</taxon>
        <taxon>Lasiosphaeriaceae</taxon>
        <taxon>Lasiosphaeria</taxon>
    </lineage>
</organism>
<dbReference type="GO" id="GO:0016567">
    <property type="term" value="P:protein ubiquitination"/>
    <property type="evidence" value="ECO:0007669"/>
    <property type="project" value="InterPro"/>
</dbReference>
<keyword evidence="8" id="KW-0862">Zinc</keyword>
<dbReference type="GO" id="GO:0008270">
    <property type="term" value="F:zinc ion binding"/>
    <property type="evidence" value="ECO:0007669"/>
    <property type="project" value="UniProtKB-KW"/>
</dbReference>
<evidence type="ECO:0000313" key="12">
    <source>
        <dbReference type="Proteomes" id="UP001172101"/>
    </source>
</evidence>
<sequence length="328" mass="36531">MRTTGFWALTYSADGEEQPVNSDRELAPPPLGWYNARARPERGRAQGMPPPPPPGPSLPVLSTHTYLRDQEPGPLRPDHILDPFRYLVRNAPDDRRDAALRRFRPPPLGRLEDAATAKCTTCGDELFLIVSCGCKYCGDCLRSMFRVACSREALFPPKCCDTAIPVIEAIMHEVLGCDLVNRFMQRSREWAIPADQRRYCSDPKCSNVLNTADALNAPDGSSTATCHSCGTRTCVRCLGAAHLDQLVCPIDKKTEQVKGLMQRNAWKQCSKCGQAVERANGCRHMICLCGHEFCYRCEGPWEVCAVTPRCVKCPDYGDRTYSPDIFAN</sequence>
<dbReference type="InterPro" id="IPR031127">
    <property type="entry name" value="E3_UB_ligase_RBR"/>
</dbReference>
<dbReference type="Proteomes" id="UP001172101">
    <property type="component" value="Unassembled WGS sequence"/>
</dbReference>
<dbReference type="InterPro" id="IPR044066">
    <property type="entry name" value="TRIAD_supradom"/>
</dbReference>
<keyword evidence="4" id="KW-0479">Metal-binding</keyword>
<comment type="caution">
    <text evidence="11">The sequence shown here is derived from an EMBL/GenBank/DDBJ whole genome shotgun (WGS) entry which is preliminary data.</text>
</comment>
<feature type="compositionally biased region" description="Pro residues" evidence="9">
    <location>
        <begin position="48"/>
        <end position="57"/>
    </location>
</feature>
<evidence type="ECO:0000313" key="11">
    <source>
        <dbReference type="EMBL" id="KAK0721917.1"/>
    </source>
</evidence>
<keyword evidence="3" id="KW-0808">Transferase</keyword>
<keyword evidence="6" id="KW-0863">Zinc-finger</keyword>
<evidence type="ECO:0000256" key="9">
    <source>
        <dbReference type="SAM" id="MobiDB-lite"/>
    </source>
</evidence>
<comment type="catalytic activity">
    <reaction evidence="1">
        <text>[E2 ubiquitin-conjugating enzyme]-S-ubiquitinyl-L-cysteine + [acceptor protein]-L-lysine = [E2 ubiquitin-conjugating enzyme]-L-cysteine + [acceptor protein]-N(6)-ubiquitinyl-L-lysine.</text>
        <dbReference type="EC" id="2.3.2.31"/>
    </reaction>
</comment>
<evidence type="ECO:0000256" key="8">
    <source>
        <dbReference type="ARBA" id="ARBA00022833"/>
    </source>
</evidence>
<evidence type="ECO:0000256" key="7">
    <source>
        <dbReference type="ARBA" id="ARBA00022786"/>
    </source>
</evidence>
<evidence type="ECO:0000256" key="2">
    <source>
        <dbReference type="ARBA" id="ARBA00012251"/>
    </source>
</evidence>
<evidence type="ECO:0000256" key="1">
    <source>
        <dbReference type="ARBA" id="ARBA00001798"/>
    </source>
</evidence>
<reference evidence="11" key="1">
    <citation type="submission" date="2023-06" db="EMBL/GenBank/DDBJ databases">
        <title>Genome-scale phylogeny and comparative genomics of the fungal order Sordariales.</title>
        <authorList>
            <consortium name="Lawrence Berkeley National Laboratory"/>
            <person name="Hensen N."/>
            <person name="Bonometti L."/>
            <person name="Westerberg I."/>
            <person name="Brannstrom I.O."/>
            <person name="Guillou S."/>
            <person name="Cros-Aarteil S."/>
            <person name="Calhoun S."/>
            <person name="Haridas S."/>
            <person name="Kuo A."/>
            <person name="Mondo S."/>
            <person name="Pangilinan J."/>
            <person name="Riley R."/>
            <person name="LaButti K."/>
            <person name="Andreopoulos B."/>
            <person name="Lipzen A."/>
            <person name="Chen C."/>
            <person name="Yanf M."/>
            <person name="Daum C."/>
            <person name="Ng V."/>
            <person name="Clum A."/>
            <person name="Steindorff A."/>
            <person name="Ohm R."/>
            <person name="Martin F."/>
            <person name="Silar P."/>
            <person name="Natvig D."/>
            <person name="Lalanne C."/>
            <person name="Gautier V."/>
            <person name="Ament-velasquez S.L."/>
            <person name="Kruys A."/>
            <person name="Hutchinson M.I."/>
            <person name="Powell A.J."/>
            <person name="Barry K."/>
            <person name="Miller A.N."/>
            <person name="Grigoriev I.V."/>
            <person name="Debuchy R."/>
            <person name="Gladieux P."/>
            <person name="Thoren M.H."/>
            <person name="Johannesson H."/>
        </authorList>
    </citation>
    <scope>NUCLEOTIDE SEQUENCE</scope>
    <source>
        <strain evidence="11">SMH2392-1A</strain>
    </source>
</reference>
<dbReference type="CDD" id="cd22584">
    <property type="entry name" value="Rcat_RBR_unk"/>
    <property type="match status" value="1"/>
</dbReference>
<dbReference type="CDD" id="cd20335">
    <property type="entry name" value="BRcat_RBR"/>
    <property type="match status" value="1"/>
</dbReference>
<dbReference type="GeneID" id="85330903"/>
<protein>
    <recommendedName>
        <fullName evidence="2">RBR-type E3 ubiquitin transferase</fullName>
        <ecNumber evidence="2">2.3.2.31</ecNumber>
    </recommendedName>
</protein>
<dbReference type="Pfam" id="PF22191">
    <property type="entry name" value="IBR_1"/>
    <property type="match status" value="1"/>
</dbReference>
<dbReference type="Pfam" id="PF01485">
    <property type="entry name" value="IBR"/>
    <property type="match status" value="1"/>
</dbReference>
<dbReference type="EMBL" id="JAUIRO010000003">
    <property type="protein sequence ID" value="KAK0721917.1"/>
    <property type="molecule type" value="Genomic_DNA"/>
</dbReference>
<evidence type="ECO:0000256" key="6">
    <source>
        <dbReference type="ARBA" id="ARBA00022771"/>
    </source>
</evidence>
<name>A0AA40AU02_9PEZI</name>
<dbReference type="GO" id="GO:0061630">
    <property type="term" value="F:ubiquitin protein ligase activity"/>
    <property type="evidence" value="ECO:0007669"/>
    <property type="project" value="UniProtKB-EC"/>
</dbReference>
<keyword evidence="7" id="KW-0833">Ubl conjugation pathway</keyword>
<feature type="region of interest" description="Disordered" evidence="9">
    <location>
        <begin position="1"/>
        <end position="57"/>
    </location>
</feature>
<dbReference type="PANTHER" id="PTHR11685">
    <property type="entry name" value="RBR FAMILY RING FINGER AND IBR DOMAIN-CONTAINING"/>
    <property type="match status" value="1"/>
</dbReference>
<dbReference type="Gene3D" id="1.20.120.1750">
    <property type="match status" value="1"/>
</dbReference>
<proteinExistence type="predicted"/>
<keyword evidence="5" id="KW-0677">Repeat</keyword>